<geneLocation type="mitochondrion" evidence="2"/>
<reference evidence="2" key="1">
    <citation type="submission" date="2017-03" db="EMBL/GenBank/DDBJ databases">
        <title>The mitochondrial genome of the carnivorous plant Utricularia reniformis (Lentibulariaceae): structure, comparative analysis and evolutionary landmarks.</title>
        <authorList>
            <person name="Silva S.R."/>
            <person name="Alvarenga D.O."/>
            <person name="Michael T.P."/>
            <person name="Miranda V.F.O."/>
            <person name="Varani A.M."/>
        </authorList>
    </citation>
    <scope>NUCLEOTIDE SEQUENCE</scope>
</reference>
<feature type="transmembrane region" description="Helical" evidence="1">
    <location>
        <begin position="20"/>
        <end position="37"/>
    </location>
</feature>
<dbReference type="AlphaFoldDB" id="A0A1Y0AZP9"/>
<evidence type="ECO:0000256" key="1">
    <source>
        <dbReference type="SAM" id="Phobius"/>
    </source>
</evidence>
<keyword evidence="1" id="KW-1133">Transmembrane helix</keyword>
<keyword evidence="1" id="KW-0472">Membrane</keyword>
<dbReference type="EMBL" id="KY774314">
    <property type="protein sequence ID" value="ART30613.1"/>
    <property type="molecule type" value="Genomic_DNA"/>
</dbReference>
<accession>A0A1Y0AZP9</accession>
<proteinExistence type="predicted"/>
<keyword evidence="2" id="KW-0496">Mitochondrion</keyword>
<protein>
    <submittedName>
        <fullName evidence="2">Uncharacterized protein</fullName>
    </submittedName>
</protein>
<organism evidence="2">
    <name type="scientific">Utricularia reniformis</name>
    <dbReference type="NCBI Taxonomy" id="192314"/>
    <lineage>
        <taxon>Eukaryota</taxon>
        <taxon>Viridiplantae</taxon>
        <taxon>Streptophyta</taxon>
        <taxon>Embryophyta</taxon>
        <taxon>Tracheophyta</taxon>
        <taxon>Spermatophyta</taxon>
        <taxon>Magnoliopsida</taxon>
        <taxon>eudicotyledons</taxon>
        <taxon>Gunneridae</taxon>
        <taxon>Pentapetalae</taxon>
        <taxon>asterids</taxon>
        <taxon>lamiids</taxon>
        <taxon>Lamiales</taxon>
        <taxon>Lentibulariaceae</taxon>
        <taxon>Utricularia</taxon>
    </lineage>
</organism>
<gene>
    <name evidence="2" type="ORF">AEK19_MT0341</name>
</gene>
<sequence>MNHFQRSEKAFHTRKHSRTYHLLGFVAVPISTYPLVARA</sequence>
<keyword evidence="1" id="KW-0812">Transmembrane</keyword>
<name>A0A1Y0AZP9_9LAMI</name>
<evidence type="ECO:0000313" key="2">
    <source>
        <dbReference type="EMBL" id="ART30613.1"/>
    </source>
</evidence>